<dbReference type="EMBL" id="JAJA02000001">
    <property type="protein sequence ID" value="KWS04628.1"/>
    <property type="molecule type" value="Genomic_DNA"/>
</dbReference>
<reference evidence="1 2" key="1">
    <citation type="journal article" date="2014" name="Genome Announc.">
        <title>Draft Genome Sequence of Lysobacter capsici AZ78, a Bacterium Antagonistic to Plant-Pathogenic Oomycetes.</title>
        <authorList>
            <person name="Puopolo G."/>
            <person name="Sonego P."/>
            <person name="Engelen K."/>
            <person name="Pertot I."/>
        </authorList>
    </citation>
    <scope>NUCLEOTIDE SEQUENCE [LARGE SCALE GENOMIC DNA]</scope>
    <source>
        <strain evidence="1 2">AZ78</strain>
    </source>
</reference>
<proteinExistence type="predicted"/>
<evidence type="ECO:0000313" key="1">
    <source>
        <dbReference type="EMBL" id="KWS04628.1"/>
    </source>
</evidence>
<evidence type="ECO:0000313" key="2">
    <source>
        <dbReference type="Proteomes" id="UP000023435"/>
    </source>
</evidence>
<comment type="caution">
    <text evidence="1">The sequence shown here is derived from an EMBL/GenBank/DDBJ whole genome shotgun (WGS) entry which is preliminary data.</text>
</comment>
<name>A0A120AGI5_9GAMM</name>
<accession>A0A120AGI5</accession>
<sequence length="166" mass="18002">MTTTASPSTPLSGEDVSRRVLKLIGSLRSNADLTAEHLERHTGLRMQRADSGDGSFGAGAAIDANWSYNLLVSPVLGEPRQQLTFDFARTGDPAAPMTAVCALDFDAYARALKDMGFQDSPTYAEHGRLSYWNFHGPVTLRVFVEGESNDSPEAIGHRCVKTITVE</sequence>
<organism evidence="1 2">
    <name type="scientific">Lysobacter capsici AZ78</name>
    <dbReference type="NCBI Taxonomy" id="1444315"/>
    <lineage>
        <taxon>Bacteria</taxon>
        <taxon>Pseudomonadati</taxon>
        <taxon>Pseudomonadota</taxon>
        <taxon>Gammaproteobacteria</taxon>
        <taxon>Lysobacterales</taxon>
        <taxon>Lysobacteraceae</taxon>
        <taxon>Lysobacter</taxon>
    </lineage>
</organism>
<dbReference type="Proteomes" id="UP000023435">
    <property type="component" value="Unassembled WGS sequence"/>
</dbReference>
<protein>
    <submittedName>
        <fullName evidence="1">Uncharacterized protein</fullName>
    </submittedName>
</protein>
<keyword evidence="2" id="KW-1185">Reference proteome</keyword>
<gene>
    <name evidence="1" type="ORF">AZ78_2178</name>
</gene>
<dbReference type="AlphaFoldDB" id="A0A120AGI5"/>